<dbReference type="PANTHER" id="PTHR10334">
    <property type="entry name" value="CYSTEINE-RICH SECRETORY PROTEIN-RELATED"/>
    <property type="match status" value="1"/>
</dbReference>
<dbReference type="EMBL" id="KE125639">
    <property type="protein sequence ID" value="EPB67574.1"/>
    <property type="molecule type" value="Genomic_DNA"/>
</dbReference>
<keyword evidence="3" id="KW-1185">Reference proteome</keyword>
<evidence type="ECO:0000313" key="2">
    <source>
        <dbReference type="EMBL" id="EPB67574.1"/>
    </source>
</evidence>
<dbReference type="InterPro" id="IPR001283">
    <property type="entry name" value="CRISP-related"/>
</dbReference>
<accession>A0A0D6L7R0</accession>
<reference evidence="2 3" key="1">
    <citation type="submission" date="2013-05" db="EMBL/GenBank/DDBJ databases">
        <title>Draft genome of the parasitic nematode Anyclostoma ceylanicum.</title>
        <authorList>
            <person name="Mitreva M."/>
        </authorList>
    </citation>
    <scope>NUCLEOTIDE SEQUENCE [LARGE SCALE GENOMIC DNA]</scope>
</reference>
<feature type="domain" description="SCP" evidence="1">
    <location>
        <begin position="195"/>
        <end position="358"/>
    </location>
</feature>
<dbReference type="Proteomes" id="UP000054495">
    <property type="component" value="Unassembled WGS sequence"/>
</dbReference>
<proteinExistence type="predicted"/>
<dbReference type="Pfam" id="PF00188">
    <property type="entry name" value="CAP"/>
    <property type="match status" value="2"/>
</dbReference>
<name>A0A0D6L7R0_9BILA</name>
<organism evidence="2 3">
    <name type="scientific">Ancylostoma ceylanicum</name>
    <dbReference type="NCBI Taxonomy" id="53326"/>
    <lineage>
        <taxon>Eukaryota</taxon>
        <taxon>Metazoa</taxon>
        <taxon>Ecdysozoa</taxon>
        <taxon>Nematoda</taxon>
        <taxon>Chromadorea</taxon>
        <taxon>Rhabditida</taxon>
        <taxon>Rhabditina</taxon>
        <taxon>Rhabditomorpha</taxon>
        <taxon>Strongyloidea</taxon>
        <taxon>Ancylostomatidae</taxon>
        <taxon>Ancylostomatinae</taxon>
        <taxon>Ancylostoma</taxon>
    </lineage>
</organism>
<evidence type="ECO:0000313" key="3">
    <source>
        <dbReference type="Proteomes" id="UP000054495"/>
    </source>
</evidence>
<protein>
    <submittedName>
        <fullName evidence="2">SCP-like protein</fullName>
    </submittedName>
</protein>
<sequence length="462" mass="52238">MGEYENNKRDEYGKRNMTDEYGNNTVVAVVISVLEAAPPAGGYQCWNFGSTDEIRFEYLNAVNKLRTQIADGSAQCKDQKPCPQGKNIYRLDWDCLLEIEAQKAADQCTENPTGISKESTIVRKVEMTTCNPKPLFKETVNKWWEAVKDVAVEENKPIPNNEQLANFAKGSKEWRADLRDRTSMCPNNGYIMADGLRKTFVNLHNNHRLNLVNNLVANGNSGQKLRSGSKMMLIKYDCDAEKRAFEYAKQCKDADSDSASRHNWAENRYTFPNKNLDPNTVATRASNRWWNEIASFTLDQTTNIFRANTPITHFVKKMTQKTIKMAWDTHESIGCAIYHCPSFINAVCHYGPAGQFGAGKQIYKPGPKCNRCGTVLMSCSGRLLCPKTKEMLCKVLEDTANEFPNGSGTVPLWELILRAFAGDEIMTVCPPLALHSIRILWVAEFFARLRFIKWSSSYGQIV</sequence>
<evidence type="ECO:0000259" key="1">
    <source>
        <dbReference type="SMART" id="SM00198"/>
    </source>
</evidence>
<dbReference type="SUPFAM" id="SSF55797">
    <property type="entry name" value="PR-1-like"/>
    <property type="match status" value="2"/>
</dbReference>
<dbReference type="SMART" id="SM00198">
    <property type="entry name" value="SCP"/>
    <property type="match status" value="1"/>
</dbReference>
<dbReference type="AlphaFoldDB" id="A0A0D6L7R0"/>
<dbReference type="Gene3D" id="3.40.33.10">
    <property type="entry name" value="CAP"/>
    <property type="match status" value="2"/>
</dbReference>
<dbReference type="InterPro" id="IPR035940">
    <property type="entry name" value="CAP_sf"/>
</dbReference>
<gene>
    <name evidence="2" type="ORF">ANCCEY_13333</name>
</gene>
<dbReference type="InterPro" id="IPR014044">
    <property type="entry name" value="CAP_dom"/>
</dbReference>
<dbReference type="CDD" id="cd05380">
    <property type="entry name" value="CAP_euk"/>
    <property type="match status" value="2"/>
</dbReference>